<dbReference type="Pfam" id="PF01548">
    <property type="entry name" value="DEDD_Tnp_IS110"/>
    <property type="match status" value="1"/>
</dbReference>
<dbReference type="PANTHER" id="PTHR33055">
    <property type="entry name" value="TRANSPOSASE FOR INSERTION SEQUENCE ELEMENT IS1111A"/>
    <property type="match status" value="1"/>
</dbReference>
<feature type="domain" description="Transposase IS116/IS110/IS902 C-terminal" evidence="2">
    <location>
        <begin position="214"/>
        <end position="289"/>
    </location>
</feature>
<dbReference type="InterPro" id="IPR003346">
    <property type="entry name" value="Transposase_20"/>
</dbReference>
<dbReference type="Proteomes" id="UP000294480">
    <property type="component" value="Unassembled WGS sequence"/>
</dbReference>
<feature type="domain" description="Transposase IS110-like N-terminal" evidence="1">
    <location>
        <begin position="6"/>
        <end position="146"/>
    </location>
</feature>
<dbReference type="AlphaFoldDB" id="A0A4R6Y454"/>
<accession>A0A4R6Y454</accession>
<dbReference type="Pfam" id="PF02371">
    <property type="entry name" value="Transposase_20"/>
    <property type="match status" value="1"/>
</dbReference>
<gene>
    <name evidence="3" type="ORF">DFR44_1583</name>
</gene>
<dbReference type="EMBL" id="SNZE01000058">
    <property type="protein sequence ID" value="TDR27003.1"/>
    <property type="molecule type" value="Genomic_DNA"/>
</dbReference>
<protein>
    <submittedName>
        <fullName evidence="3">Transposase</fullName>
    </submittedName>
</protein>
<dbReference type="GO" id="GO:0003677">
    <property type="term" value="F:DNA binding"/>
    <property type="evidence" value="ECO:0007669"/>
    <property type="project" value="InterPro"/>
</dbReference>
<dbReference type="RefSeq" id="WP_133621647.1">
    <property type="nucleotide sequence ID" value="NZ_SNZE01000058.1"/>
</dbReference>
<dbReference type="PANTHER" id="PTHR33055:SF3">
    <property type="entry name" value="PUTATIVE TRANSPOSASE FOR IS117-RELATED"/>
    <property type="match status" value="1"/>
</dbReference>
<dbReference type="OrthoDB" id="5289737at2"/>
<reference evidence="3 4" key="1">
    <citation type="submission" date="2019-03" db="EMBL/GenBank/DDBJ databases">
        <title>Genomic Encyclopedia of Type Strains, Phase IV (KMG-IV): sequencing the most valuable type-strain genomes for metagenomic binning, comparative biology and taxonomic classification.</title>
        <authorList>
            <person name="Goeker M."/>
        </authorList>
    </citation>
    <scope>NUCLEOTIDE SEQUENCE [LARGE SCALE GENOMIC DNA]</scope>
    <source>
        <strain evidence="3 4">DSM 102852</strain>
    </source>
</reference>
<name>A0A4R6Y454_9BURK</name>
<dbReference type="NCBIfam" id="NF033542">
    <property type="entry name" value="transpos_IS110"/>
    <property type="match status" value="1"/>
</dbReference>
<dbReference type="GO" id="GO:0006313">
    <property type="term" value="P:DNA transposition"/>
    <property type="evidence" value="ECO:0007669"/>
    <property type="project" value="InterPro"/>
</dbReference>
<evidence type="ECO:0000313" key="3">
    <source>
        <dbReference type="EMBL" id="TDR27003.1"/>
    </source>
</evidence>
<comment type="caution">
    <text evidence="3">The sequence shown here is derived from an EMBL/GenBank/DDBJ whole genome shotgun (WGS) entry which is preliminary data.</text>
</comment>
<evidence type="ECO:0000259" key="2">
    <source>
        <dbReference type="Pfam" id="PF02371"/>
    </source>
</evidence>
<proteinExistence type="predicted"/>
<sequence length="345" mass="38128">MNCKRIGIELAKNVFQIHGVNARDEVVVKKQLKLNQMIEYFSALPPCNIAMEACGTAHYWSRTLASLGHHVKLIAPQHVKPYVQRGKNDANDAAAICEAASRPHMKFVATKNEAAQAMQLVHRARSVTIKARVALLNEIRSTLAEFGIVCKALGATCTRTTLIDTMRNESRVFPAPLSELLHLLADRLTNLDAEMERFDLMLNTHVKTSAVVKRLIAVEGIGPITASAMECAAVDANMFKTGRDFAAWLGLTPRQNSSGGKTKLSGITKHGDSYLLTLLIQGAQNVVRYCVNKTDERSLWIQSLLLRRHNNVVAVALANKTARIVWSLLTKGEDYRPPRLITLEA</sequence>
<organism evidence="3 4">
    <name type="scientific">Hydromonas duriensis</name>
    <dbReference type="NCBI Taxonomy" id="1527608"/>
    <lineage>
        <taxon>Bacteria</taxon>
        <taxon>Pseudomonadati</taxon>
        <taxon>Pseudomonadota</taxon>
        <taxon>Betaproteobacteria</taxon>
        <taxon>Burkholderiales</taxon>
        <taxon>Burkholderiaceae</taxon>
        <taxon>Hydromonas</taxon>
    </lineage>
</organism>
<evidence type="ECO:0000313" key="4">
    <source>
        <dbReference type="Proteomes" id="UP000294480"/>
    </source>
</evidence>
<evidence type="ECO:0000259" key="1">
    <source>
        <dbReference type="Pfam" id="PF01548"/>
    </source>
</evidence>
<dbReference type="InterPro" id="IPR002525">
    <property type="entry name" value="Transp_IS110-like_N"/>
</dbReference>
<dbReference type="InterPro" id="IPR047650">
    <property type="entry name" value="Transpos_IS110"/>
</dbReference>
<dbReference type="GO" id="GO:0004803">
    <property type="term" value="F:transposase activity"/>
    <property type="evidence" value="ECO:0007669"/>
    <property type="project" value="InterPro"/>
</dbReference>
<keyword evidence="4" id="KW-1185">Reference proteome</keyword>